<feature type="region of interest" description="Disordered" evidence="2">
    <location>
        <begin position="32"/>
        <end position="53"/>
    </location>
</feature>
<proteinExistence type="inferred from homology"/>
<dbReference type="EMBL" id="JAJJMA010319796">
    <property type="protein sequence ID" value="MCL7049747.1"/>
    <property type="molecule type" value="Genomic_DNA"/>
</dbReference>
<dbReference type="GO" id="GO:0006457">
    <property type="term" value="P:protein folding"/>
    <property type="evidence" value="ECO:0007669"/>
    <property type="project" value="InterPro"/>
</dbReference>
<dbReference type="InterPro" id="IPR009033">
    <property type="entry name" value="Calreticulin/calnexin_P_dom_sf"/>
</dbReference>
<dbReference type="GO" id="GO:0005509">
    <property type="term" value="F:calcium ion binding"/>
    <property type="evidence" value="ECO:0007669"/>
    <property type="project" value="InterPro"/>
</dbReference>
<dbReference type="InterPro" id="IPR001580">
    <property type="entry name" value="Calret/calnex"/>
</dbReference>
<sequence length="101" mass="11824">STKNSSHVHLQHCSYRIEGYDDIPQEIVDTKAEKPEDWDEQEDGEWTAPKKQRSLLKKHGEIPRIPLLVASSLPRDNLGRLSFYMDDQEPEILTWLRLLQL</sequence>
<feature type="non-terminal residue" evidence="3">
    <location>
        <position position="101"/>
    </location>
</feature>
<dbReference type="AlphaFoldDB" id="A0AA41VYB1"/>
<dbReference type="Proteomes" id="UP001177140">
    <property type="component" value="Unassembled WGS sequence"/>
</dbReference>
<dbReference type="Pfam" id="PF00262">
    <property type="entry name" value="Calreticulin"/>
    <property type="match status" value="1"/>
</dbReference>
<dbReference type="GO" id="GO:0005783">
    <property type="term" value="C:endoplasmic reticulum"/>
    <property type="evidence" value="ECO:0007669"/>
    <property type="project" value="InterPro"/>
</dbReference>
<evidence type="ECO:0000256" key="1">
    <source>
        <dbReference type="RuleBase" id="RU362126"/>
    </source>
</evidence>
<evidence type="ECO:0000256" key="2">
    <source>
        <dbReference type="SAM" id="MobiDB-lite"/>
    </source>
</evidence>
<keyword evidence="1" id="KW-0143">Chaperone</keyword>
<organism evidence="3 4">
    <name type="scientific">Papaver nudicaule</name>
    <name type="common">Iceland poppy</name>
    <dbReference type="NCBI Taxonomy" id="74823"/>
    <lineage>
        <taxon>Eukaryota</taxon>
        <taxon>Viridiplantae</taxon>
        <taxon>Streptophyta</taxon>
        <taxon>Embryophyta</taxon>
        <taxon>Tracheophyta</taxon>
        <taxon>Spermatophyta</taxon>
        <taxon>Magnoliopsida</taxon>
        <taxon>Ranunculales</taxon>
        <taxon>Papaveraceae</taxon>
        <taxon>Papaveroideae</taxon>
        <taxon>Papaver</taxon>
    </lineage>
</organism>
<feature type="compositionally biased region" description="Acidic residues" evidence="2">
    <location>
        <begin position="36"/>
        <end position="45"/>
    </location>
</feature>
<gene>
    <name evidence="3" type="ORF">MKW94_016273</name>
</gene>
<dbReference type="GO" id="GO:0051082">
    <property type="term" value="F:unfolded protein binding"/>
    <property type="evidence" value="ECO:0007669"/>
    <property type="project" value="InterPro"/>
</dbReference>
<comment type="caution">
    <text evidence="3">The sequence shown here is derived from an EMBL/GenBank/DDBJ whole genome shotgun (WGS) entry which is preliminary data.</text>
</comment>
<dbReference type="Gene3D" id="2.10.250.10">
    <property type="entry name" value="Calreticulin/calnexin, P domain"/>
    <property type="match status" value="1"/>
</dbReference>
<keyword evidence="4" id="KW-1185">Reference proteome</keyword>
<dbReference type="SUPFAM" id="SSF63887">
    <property type="entry name" value="P-domain of calnexin/calreticulin"/>
    <property type="match status" value="1"/>
</dbReference>
<evidence type="ECO:0000313" key="4">
    <source>
        <dbReference type="Proteomes" id="UP001177140"/>
    </source>
</evidence>
<keyword evidence="1" id="KW-0256">Endoplasmic reticulum</keyword>
<comment type="similarity">
    <text evidence="1">Belongs to the calreticulin family.</text>
</comment>
<reference evidence="3" key="1">
    <citation type="submission" date="2022-03" db="EMBL/GenBank/DDBJ databases">
        <title>A functionally conserved STORR gene fusion in Papaver species that diverged 16.8 million years ago.</title>
        <authorList>
            <person name="Catania T."/>
        </authorList>
    </citation>
    <scope>NUCLEOTIDE SEQUENCE</scope>
    <source>
        <strain evidence="3">S-191538</strain>
    </source>
</reference>
<name>A0AA41VYB1_PAPNU</name>
<protein>
    <submittedName>
        <fullName evidence="3">Uncharacterized protein</fullName>
    </submittedName>
</protein>
<accession>A0AA41VYB1</accession>
<evidence type="ECO:0000313" key="3">
    <source>
        <dbReference type="EMBL" id="MCL7049747.1"/>
    </source>
</evidence>